<evidence type="ECO:0000256" key="1">
    <source>
        <dbReference type="ARBA" id="ARBA00023125"/>
    </source>
</evidence>
<dbReference type="PANTHER" id="PTHR46558:SF11">
    <property type="entry name" value="HTH-TYPE TRANSCRIPTIONAL REGULATOR XRE"/>
    <property type="match status" value="1"/>
</dbReference>
<dbReference type="InterPro" id="IPR010982">
    <property type="entry name" value="Lambda_DNA-bd_dom_sf"/>
</dbReference>
<sequence>MGIESRIKDLRIENNYTQRELAAKIGLTPKMISFYEKGERVPPLDIIVKLVQIFNVSSDYLLGLSDKRYPDEDLGWRSPHIENRFGKILSDYRRTNDISISDFSKKIGVSKDLLSQIEFGIYTPSLELLRKISELTGYSIDYLTGAEILTRVNKNIESSGQILTSSFVESDGYFHSRLEECCIKNGITYENVTEKLGLSQEVYTEIRFNRMPTLSELLRISYGFEVSVDFLLGKTDFPNINLTTDEVELLLNYRDCIQPYKANIRDRAEKLSIESINISPNTEGQPLKKAK</sequence>
<dbReference type="PANTHER" id="PTHR46558">
    <property type="entry name" value="TRACRIPTIONAL REGULATORY PROTEIN-RELATED-RELATED"/>
    <property type="match status" value="1"/>
</dbReference>
<dbReference type="SMART" id="SM00530">
    <property type="entry name" value="HTH_XRE"/>
    <property type="match status" value="3"/>
</dbReference>
<dbReference type="Gene3D" id="1.10.260.40">
    <property type="entry name" value="lambda repressor-like DNA-binding domains"/>
    <property type="match status" value="3"/>
</dbReference>
<keyword evidence="1" id="KW-0238">DNA-binding</keyword>
<dbReference type="InterPro" id="IPR001387">
    <property type="entry name" value="Cro/C1-type_HTH"/>
</dbReference>
<reference evidence="3 4" key="1">
    <citation type="submission" date="2015-09" db="EMBL/GenBank/DDBJ databases">
        <authorList>
            <consortium name="Pathogen Informatics"/>
        </authorList>
    </citation>
    <scope>NUCLEOTIDE SEQUENCE [LARGE SCALE GENOMIC DNA]</scope>
    <source>
        <strain evidence="3 4">2789STDY5834911</strain>
    </source>
</reference>
<feature type="domain" description="HTH cro/C1-type" evidence="2">
    <location>
        <begin position="7"/>
        <end position="61"/>
    </location>
</feature>
<feature type="domain" description="HTH cro/C1-type" evidence="2">
    <location>
        <begin position="89"/>
        <end position="143"/>
    </location>
</feature>
<accession>A0A174LPN5</accession>
<dbReference type="RefSeq" id="WP_020993749.1">
    <property type="nucleotide sequence ID" value="NZ_CZAW01000008.1"/>
</dbReference>
<gene>
    <name evidence="3" type="primary">immR_4</name>
    <name evidence="3" type="ORF">ERS852523_00972</name>
</gene>
<evidence type="ECO:0000313" key="3">
    <source>
        <dbReference type="EMBL" id="CUP23690.1"/>
    </source>
</evidence>
<dbReference type="OrthoDB" id="2735991at2"/>
<proteinExistence type="predicted"/>
<feature type="domain" description="HTH cro/C1-type" evidence="2">
    <location>
        <begin position="178"/>
        <end position="231"/>
    </location>
</feature>
<evidence type="ECO:0000313" key="4">
    <source>
        <dbReference type="Proteomes" id="UP000095712"/>
    </source>
</evidence>
<evidence type="ECO:0000259" key="2">
    <source>
        <dbReference type="PROSITE" id="PS50943"/>
    </source>
</evidence>
<organism evidence="3 4">
    <name type="scientific">Blautia wexlerae</name>
    <dbReference type="NCBI Taxonomy" id="418240"/>
    <lineage>
        <taxon>Bacteria</taxon>
        <taxon>Bacillati</taxon>
        <taxon>Bacillota</taxon>
        <taxon>Clostridia</taxon>
        <taxon>Lachnospirales</taxon>
        <taxon>Lachnospiraceae</taxon>
        <taxon>Blautia</taxon>
    </lineage>
</organism>
<name>A0A174LPN5_9FIRM</name>
<dbReference type="PROSITE" id="PS50943">
    <property type="entry name" value="HTH_CROC1"/>
    <property type="match status" value="3"/>
</dbReference>
<dbReference type="Pfam" id="PF01381">
    <property type="entry name" value="HTH_3"/>
    <property type="match status" value="2"/>
</dbReference>
<dbReference type="SUPFAM" id="SSF47413">
    <property type="entry name" value="lambda repressor-like DNA-binding domains"/>
    <property type="match status" value="3"/>
</dbReference>
<dbReference type="Proteomes" id="UP000095712">
    <property type="component" value="Unassembled WGS sequence"/>
</dbReference>
<dbReference type="EMBL" id="CZAW01000008">
    <property type="protein sequence ID" value="CUP23690.1"/>
    <property type="molecule type" value="Genomic_DNA"/>
</dbReference>
<dbReference type="AlphaFoldDB" id="A0A174LPN5"/>
<protein>
    <submittedName>
        <fullName evidence="3">HTH-type transcriptional regulator immR</fullName>
    </submittedName>
</protein>
<dbReference type="CDD" id="cd00093">
    <property type="entry name" value="HTH_XRE"/>
    <property type="match status" value="3"/>
</dbReference>
<dbReference type="GO" id="GO:0003677">
    <property type="term" value="F:DNA binding"/>
    <property type="evidence" value="ECO:0007669"/>
    <property type="project" value="UniProtKB-KW"/>
</dbReference>